<dbReference type="Gene3D" id="1.10.287.1060">
    <property type="entry name" value="ESAT-6-like"/>
    <property type="match status" value="1"/>
</dbReference>
<comment type="caution">
    <text evidence="1">The sequence shown here is derived from an EMBL/GenBank/DDBJ whole genome shotgun (WGS) entry which is preliminary data.</text>
</comment>
<sequence>MEQGGQTTSGFKVTPEMIAQAASSCDNTAADVEIKLQNLKAYVISLEQSWQGIAHNTFQIYMAEYDTYAQMLHNALTDIASGLRGNEVNYKESEQDNLNRIRALQAELPTARLS</sequence>
<organism evidence="1 2">
    <name type="scientific">Streptomyces benahoarensis</name>
    <dbReference type="NCBI Taxonomy" id="2595054"/>
    <lineage>
        <taxon>Bacteria</taxon>
        <taxon>Bacillati</taxon>
        <taxon>Actinomycetota</taxon>
        <taxon>Actinomycetes</taxon>
        <taxon>Kitasatosporales</taxon>
        <taxon>Streptomycetaceae</taxon>
        <taxon>Streptomyces</taxon>
    </lineage>
</organism>
<evidence type="ECO:0000313" key="1">
    <source>
        <dbReference type="EMBL" id="TSB43949.1"/>
    </source>
</evidence>
<dbReference type="EMBL" id="VKLS01000007">
    <property type="protein sequence ID" value="TSB43949.1"/>
    <property type="molecule type" value="Genomic_DNA"/>
</dbReference>
<dbReference type="AlphaFoldDB" id="A0A553ZR38"/>
<gene>
    <name evidence="1" type="ORF">FNZ23_01600</name>
</gene>
<dbReference type="InterPro" id="IPR036689">
    <property type="entry name" value="ESAT-6-like_sf"/>
</dbReference>
<dbReference type="Pfam" id="PF06013">
    <property type="entry name" value="WXG100"/>
    <property type="match status" value="1"/>
</dbReference>
<evidence type="ECO:0000313" key="2">
    <source>
        <dbReference type="Proteomes" id="UP000320888"/>
    </source>
</evidence>
<dbReference type="Proteomes" id="UP000320888">
    <property type="component" value="Unassembled WGS sequence"/>
</dbReference>
<protein>
    <submittedName>
        <fullName evidence="1">WXG100 family type VII secretion target</fullName>
    </submittedName>
</protein>
<keyword evidence="2" id="KW-1185">Reference proteome</keyword>
<dbReference type="NCBIfam" id="TIGR03930">
    <property type="entry name" value="WXG100_ESAT6"/>
    <property type="match status" value="1"/>
</dbReference>
<dbReference type="RefSeq" id="WP_143939776.1">
    <property type="nucleotide sequence ID" value="NZ_VKLS01000007.1"/>
</dbReference>
<dbReference type="InterPro" id="IPR010310">
    <property type="entry name" value="T7SS_ESAT-6-like"/>
</dbReference>
<accession>A0A553ZR38</accession>
<dbReference type="OrthoDB" id="3400155at2"/>
<dbReference type="SUPFAM" id="SSF140453">
    <property type="entry name" value="EsxAB dimer-like"/>
    <property type="match status" value="1"/>
</dbReference>
<proteinExistence type="predicted"/>
<name>A0A553ZR38_9ACTN</name>
<reference evidence="1 2" key="1">
    <citation type="submission" date="2019-07" db="EMBL/GenBank/DDBJ databases">
        <title>Draft genome for Streptomyces benahoarensis MZ03-48.</title>
        <authorList>
            <person name="Gonzalez-Pimentel J.L."/>
        </authorList>
    </citation>
    <scope>NUCLEOTIDE SEQUENCE [LARGE SCALE GENOMIC DNA]</scope>
    <source>
        <strain evidence="1 2">MZ03-48</strain>
    </source>
</reference>